<name>A0AA38LFI6_TAXCH</name>
<evidence type="ECO:0000313" key="2">
    <source>
        <dbReference type="Proteomes" id="UP000824469"/>
    </source>
</evidence>
<dbReference type="EMBL" id="JAHRHJ020000004">
    <property type="protein sequence ID" value="KAH9319342.1"/>
    <property type="molecule type" value="Genomic_DNA"/>
</dbReference>
<evidence type="ECO:0000313" key="1">
    <source>
        <dbReference type="EMBL" id="KAH9319342.1"/>
    </source>
</evidence>
<keyword evidence="2" id="KW-1185">Reference proteome</keyword>
<feature type="non-terminal residue" evidence="1">
    <location>
        <position position="1"/>
    </location>
</feature>
<protein>
    <submittedName>
        <fullName evidence="1">Uncharacterized protein</fullName>
    </submittedName>
</protein>
<comment type="caution">
    <text evidence="1">The sequence shown here is derived from an EMBL/GenBank/DDBJ whole genome shotgun (WGS) entry which is preliminary data.</text>
</comment>
<sequence>NEEISQNLPNDQEVDVEVISPKIEVIDRILAGSHDVENNENIDSSSRILYADIVHDTPSLVDSEVKLRKRVVKEIDIDFDALFKLSNGIIPK</sequence>
<dbReference type="Proteomes" id="UP000824469">
    <property type="component" value="Unassembled WGS sequence"/>
</dbReference>
<dbReference type="AlphaFoldDB" id="A0AA38LFI6"/>
<accession>A0AA38LFI6</accession>
<organism evidence="1 2">
    <name type="scientific">Taxus chinensis</name>
    <name type="common">Chinese yew</name>
    <name type="synonym">Taxus wallichiana var. chinensis</name>
    <dbReference type="NCBI Taxonomy" id="29808"/>
    <lineage>
        <taxon>Eukaryota</taxon>
        <taxon>Viridiplantae</taxon>
        <taxon>Streptophyta</taxon>
        <taxon>Embryophyta</taxon>
        <taxon>Tracheophyta</taxon>
        <taxon>Spermatophyta</taxon>
        <taxon>Pinopsida</taxon>
        <taxon>Pinidae</taxon>
        <taxon>Conifers II</taxon>
        <taxon>Cupressales</taxon>
        <taxon>Taxaceae</taxon>
        <taxon>Taxus</taxon>
    </lineage>
</organism>
<gene>
    <name evidence="1" type="ORF">KI387_021111</name>
</gene>
<proteinExistence type="predicted"/>
<reference evidence="1 2" key="1">
    <citation type="journal article" date="2021" name="Nat. Plants">
        <title>The Taxus genome provides insights into paclitaxel biosynthesis.</title>
        <authorList>
            <person name="Xiong X."/>
            <person name="Gou J."/>
            <person name="Liao Q."/>
            <person name="Li Y."/>
            <person name="Zhou Q."/>
            <person name="Bi G."/>
            <person name="Li C."/>
            <person name="Du R."/>
            <person name="Wang X."/>
            <person name="Sun T."/>
            <person name="Guo L."/>
            <person name="Liang H."/>
            <person name="Lu P."/>
            <person name="Wu Y."/>
            <person name="Zhang Z."/>
            <person name="Ro D.K."/>
            <person name="Shang Y."/>
            <person name="Huang S."/>
            <person name="Yan J."/>
        </authorList>
    </citation>
    <scope>NUCLEOTIDE SEQUENCE [LARGE SCALE GENOMIC DNA]</scope>
    <source>
        <strain evidence="1">Ta-2019</strain>
    </source>
</reference>